<feature type="domain" description="DUF1468" evidence="3">
    <location>
        <begin position="60"/>
        <end position="231"/>
    </location>
</feature>
<dbReference type="KEGG" id="sphv:F9278_41415"/>
<feature type="transmembrane region" description="Helical" evidence="2">
    <location>
        <begin position="165"/>
        <end position="184"/>
    </location>
</feature>
<proteinExistence type="predicted"/>
<keyword evidence="2" id="KW-0472">Membrane</keyword>
<feature type="region of interest" description="Disordered" evidence="1">
    <location>
        <begin position="121"/>
        <end position="156"/>
    </location>
</feature>
<evidence type="ECO:0000313" key="5">
    <source>
        <dbReference type="Proteomes" id="UP000327294"/>
    </source>
</evidence>
<keyword evidence="5" id="KW-1185">Reference proteome</keyword>
<organism evidence="4 5">
    <name type="scientific">Streptomyces phaeolivaceus</name>
    <dbReference type="NCBI Taxonomy" id="2653200"/>
    <lineage>
        <taxon>Bacteria</taxon>
        <taxon>Bacillati</taxon>
        <taxon>Actinomycetota</taxon>
        <taxon>Actinomycetes</taxon>
        <taxon>Kitasatosporales</taxon>
        <taxon>Streptomycetaceae</taxon>
        <taxon>Streptomyces</taxon>
    </lineage>
</organism>
<protein>
    <submittedName>
        <fullName evidence="4">Tripartite tricarboxylate transporter TctB family protein</fullName>
    </submittedName>
</protein>
<gene>
    <name evidence="4" type="ORF">F9278_41415</name>
</gene>
<dbReference type="Proteomes" id="UP000327294">
    <property type="component" value="Chromosome"/>
</dbReference>
<dbReference type="AlphaFoldDB" id="A0A5P8KFK4"/>
<keyword evidence="2" id="KW-1133">Transmembrane helix</keyword>
<name>A0A5P8KFK4_9ACTN</name>
<dbReference type="InterPro" id="IPR009936">
    <property type="entry name" value="DUF1468"/>
</dbReference>
<feature type="transmembrane region" description="Helical" evidence="2">
    <location>
        <begin position="58"/>
        <end position="80"/>
    </location>
</feature>
<evidence type="ECO:0000256" key="2">
    <source>
        <dbReference type="SAM" id="Phobius"/>
    </source>
</evidence>
<evidence type="ECO:0000313" key="4">
    <source>
        <dbReference type="EMBL" id="QFR01573.1"/>
    </source>
</evidence>
<feature type="region of interest" description="Disordered" evidence="1">
    <location>
        <begin position="1"/>
        <end position="53"/>
    </location>
</feature>
<accession>A0A5P8KFK4</accession>
<dbReference type="Pfam" id="PF07331">
    <property type="entry name" value="TctB"/>
    <property type="match status" value="1"/>
</dbReference>
<evidence type="ECO:0000259" key="3">
    <source>
        <dbReference type="Pfam" id="PF07331"/>
    </source>
</evidence>
<reference evidence="4 5" key="1">
    <citation type="submission" date="2019-10" db="EMBL/GenBank/DDBJ databases">
        <title>Streptomyces sp. strain GY16 isolated from leaves of Broussonetia papyrifera.</title>
        <authorList>
            <person name="Mo P."/>
        </authorList>
    </citation>
    <scope>NUCLEOTIDE SEQUENCE [LARGE SCALE GENOMIC DNA]</scope>
    <source>
        <strain evidence="4 5">GY16</strain>
    </source>
</reference>
<dbReference type="EMBL" id="CP045096">
    <property type="protein sequence ID" value="QFR01573.1"/>
    <property type="molecule type" value="Genomic_DNA"/>
</dbReference>
<sequence length="236" mass="24436">MEAHCQAQPVEHDLHDRGHALRVSGTDPGFGAQGPSGDGTAVSTPPDESWSRPHRADVTAGLVVAAAGVGLFLAALRIEAPPGGSRTVGPSAFPVTVSLLLALSGLVLAGRGVLGRRRTRRLAGQERTAGGGTGADTAAGNIRQSGDSTDETVESGQPPVPWRRLALMIALFAAYVLAFIPLGQPIATTAYLLATSTLIERERWLRNGCFAVVLSVAVHLTFTRLLGVELPAGLLG</sequence>
<evidence type="ECO:0000256" key="1">
    <source>
        <dbReference type="SAM" id="MobiDB-lite"/>
    </source>
</evidence>
<feature type="transmembrane region" description="Helical" evidence="2">
    <location>
        <begin position="92"/>
        <end position="114"/>
    </location>
</feature>
<keyword evidence="2" id="KW-0812">Transmembrane</keyword>
<feature type="compositionally biased region" description="Basic and acidic residues" evidence="1">
    <location>
        <begin position="10"/>
        <end position="19"/>
    </location>
</feature>